<dbReference type="Proteomes" id="UP000030598">
    <property type="component" value="Unassembled WGS sequence"/>
</dbReference>
<dbReference type="STRING" id="59925.EU91_1669"/>
<keyword evidence="10 14" id="KW-0479">Metal-binding</keyword>
<evidence type="ECO:0000256" key="14">
    <source>
        <dbReference type="HAMAP-Rule" id="MF_00052"/>
    </source>
</evidence>
<evidence type="ECO:0000256" key="3">
    <source>
        <dbReference type="ARBA" id="ARBA00004065"/>
    </source>
</evidence>
<dbReference type="InterPro" id="IPR022898">
    <property type="entry name" value="RNase_HII"/>
</dbReference>
<dbReference type="GO" id="GO:0006298">
    <property type="term" value="P:mismatch repair"/>
    <property type="evidence" value="ECO:0007669"/>
    <property type="project" value="TreeGrafter"/>
</dbReference>
<comment type="cofactor">
    <cofactor evidence="2">
        <name>Mg(2+)</name>
        <dbReference type="ChEBI" id="CHEBI:18420"/>
    </cofactor>
</comment>
<keyword evidence="11 14" id="KW-0255">Endonuclease</keyword>
<dbReference type="Gene3D" id="3.30.420.10">
    <property type="entry name" value="Ribonuclease H-like superfamily/Ribonuclease H"/>
    <property type="match status" value="1"/>
</dbReference>
<evidence type="ECO:0000259" key="17">
    <source>
        <dbReference type="PROSITE" id="PS51975"/>
    </source>
</evidence>
<reference evidence="19" key="1">
    <citation type="journal article" date="2014" name="Sci. Data">
        <title>Genomes of diverse isolates of the marine cyanobacterium Prochlorococcus.</title>
        <authorList>
            <person name="Biller S."/>
            <person name="Berube P."/>
            <person name="Thompson J."/>
            <person name="Kelly L."/>
            <person name="Roggensack S."/>
            <person name="Awad L."/>
            <person name="Roache-Johnson K."/>
            <person name="Ding H."/>
            <person name="Giovannoni S.J."/>
            <person name="Moore L.R."/>
            <person name="Chisholm S.W."/>
        </authorList>
    </citation>
    <scope>NUCLEOTIDE SEQUENCE [LARGE SCALE GENOMIC DNA]</scope>
    <source>
        <strain evidence="19">GP2</strain>
    </source>
</reference>
<evidence type="ECO:0000256" key="13">
    <source>
        <dbReference type="ARBA" id="ARBA00023211"/>
    </source>
</evidence>
<dbReference type="AlphaFoldDB" id="A0A0A1ZAM8"/>
<dbReference type="GO" id="GO:0003723">
    <property type="term" value="F:RNA binding"/>
    <property type="evidence" value="ECO:0007669"/>
    <property type="project" value="UniProtKB-UniRule"/>
</dbReference>
<dbReference type="InterPro" id="IPR024567">
    <property type="entry name" value="RNase_HII/HIII_dom"/>
</dbReference>
<dbReference type="OrthoDB" id="9803420at2"/>
<sequence>MQEKKGEDHQQVLNKRYEVGIDEVGKGAVFGPVFSAVVVLTEKNKFALKQFGVKDSKKLTPKKRKLLLPKILLLASDYGIGQSSTREIDQLGIRFATELSMIRALKKLKEKPSEVIIDGPLSLRPWNGIQKNIVSGDSKFIAIASASIVAKVFRDNLIERLEKKYSGYLLFKNKGYGTREHLSIIKENGITNLHRKSFLQKSNLL</sequence>
<evidence type="ECO:0000256" key="8">
    <source>
        <dbReference type="ARBA" id="ARBA00022490"/>
    </source>
</evidence>
<dbReference type="EMBL" id="JNAH01000008">
    <property type="protein sequence ID" value="KGF85566.1"/>
    <property type="molecule type" value="Genomic_DNA"/>
</dbReference>
<dbReference type="PROSITE" id="PS51975">
    <property type="entry name" value="RNASE_H_2"/>
    <property type="match status" value="1"/>
</dbReference>
<dbReference type="PANTHER" id="PTHR10954">
    <property type="entry name" value="RIBONUCLEASE H2 SUBUNIT A"/>
    <property type="match status" value="1"/>
</dbReference>
<evidence type="ECO:0000256" key="9">
    <source>
        <dbReference type="ARBA" id="ARBA00022722"/>
    </source>
</evidence>
<accession>A0A0A1ZAM8</accession>
<evidence type="ECO:0000256" key="2">
    <source>
        <dbReference type="ARBA" id="ARBA00001946"/>
    </source>
</evidence>
<organism evidence="18 19">
    <name type="scientific">Prochlorococcus marinus str. GP2</name>
    <dbReference type="NCBI Taxonomy" id="59925"/>
    <lineage>
        <taxon>Bacteria</taxon>
        <taxon>Bacillati</taxon>
        <taxon>Cyanobacteriota</taxon>
        <taxon>Cyanophyceae</taxon>
        <taxon>Synechococcales</taxon>
        <taxon>Prochlorococcaceae</taxon>
        <taxon>Prochlorococcus</taxon>
    </lineage>
</organism>
<dbReference type="Pfam" id="PF01351">
    <property type="entry name" value="RNase_HII"/>
    <property type="match status" value="1"/>
</dbReference>
<dbReference type="HAMAP" id="MF_00052_B">
    <property type="entry name" value="RNase_HII_B"/>
    <property type="match status" value="1"/>
</dbReference>
<dbReference type="InterPro" id="IPR012337">
    <property type="entry name" value="RNaseH-like_sf"/>
</dbReference>
<keyword evidence="12 14" id="KW-0378">Hydrolase</keyword>
<keyword evidence="8 14" id="KW-0963">Cytoplasm</keyword>
<evidence type="ECO:0000256" key="6">
    <source>
        <dbReference type="ARBA" id="ARBA00012180"/>
    </source>
</evidence>
<gene>
    <name evidence="14" type="primary">rnhB</name>
    <name evidence="18" type="ORF">EU91_1669</name>
</gene>
<dbReference type="GO" id="GO:0005737">
    <property type="term" value="C:cytoplasm"/>
    <property type="evidence" value="ECO:0007669"/>
    <property type="project" value="UniProtKB-SubCell"/>
</dbReference>
<comment type="caution">
    <text evidence="18">The sequence shown here is derived from an EMBL/GenBank/DDBJ whole genome shotgun (WGS) entry which is preliminary data.</text>
</comment>
<name>A0A0A1ZAM8_PROMR</name>
<feature type="domain" description="RNase H type-2" evidence="17">
    <location>
        <begin position="16"/>
        <end position="205"/>
    </location>
</feature>
<evidence type="ECO:0000256" key="10">
    <source>
        <dbReference type="ARBA" id="ARBA00022723"/>
    </source>
</evidence>
<comment type="similarity">
    <text evidence="5 14 16">Belongs to the RNase HII family.</text>
</comment>
<evidence type="ECO:0000313" key="19">
    <source>
        <dbReference type="Proteomes" id="UP000030598"/>
    </source>
</evidence>
<dbReference type="eggNOG" id="COG0164">
    <property type="taxonomic scope" value="Bacteria"/>
</dbReference>
<dbReference type="RefSeq" id="WP_032525036.1">
    <property type="nucleotide sequence ID" value="NZ_CP138934.1"/>
</dbReference>
<dbReference type="InterPro" id="IPR036397">
    <property type="entry name" value="RNaseH_sf"/>
</dbReference>
<evidence type="ECO:0000256" key="11">
    <source>
        <dbReference type="ARBA" id="ARBA00022759"/>
    </source>
</evidence>
<dbReference type="GO" id="GO:0030145">
    <property type="term" value="F:manganese ion binding"/>
    <property type="evidence" value="ECO:0007669"/>
    <property type="project" value="UniProtKB-UniRule"/>
</dbReference>
<comment type="cofactor">
    <cofactor evidence="14 15">
        <name>Mn(2+)</name>
        <dbReference type="ChEBI" id="CHEBI:29035"/>
    </cofactor>
    <cofactor evidence="14 15">
        <name>Mg(2+)</name>
        <dbReference type="ChEBI" id="CHEBI:18420"/>
    </cofactor>
    <text evidence="14 15">Manganese or magnesium. Binds 1 divalent metal ion per monomer in the absence of substrate. May bind a second metal ion after substrate binding.</text>
</comment>
<dbReference type="GO" id="GO:0004523">
    <property type="term" value="F:RNA-DNA hybrid ribonuclease activity"/>
    <property type="evidence" value="ECO:0007669"/>
    <property type="project" value="UniProtKB-UniRule"/>
</dbReference>
<dbReference type="SUPFAM" id="SSF53098">
    <property type="entry name" value="Ribonuclease H-like"/>
    <property type="match status" value="1"/>
</dbReference>
<dbReference type="CDD" id="cd07182">
    <property type="entry name" value="RNase_HII_bacteria_HII_like"/>
    <property type="match status" value="1"/>
</dbReference>
<dbReference type="GO" id="GO:0032299">
    <property type="term" value="C:ribonuclease H2 complex"/>
    <property type="evidence" value="ECO:0007669"/>
    <property type="project" value="TreeGrafter"/>
</dbReference>
<evidence type="ECO:0000256" key="5">
    <source>
        <dbReference type="ARBA" id="ARBA00007383"/>
    </source>
</evidence>
<evidence type="ECO:0000313" key="18">
    <source>
        <dbReference type="EMBL" id="KGF85566.1"/>
    </source>
</evidence>
<feature type="binding site" evidence="14 15">
    <location>
        <position position="22"/>
    </location>
    <ligand>
        <name>a divalent metal cation</name>
        <dbReference type="ChEBI" id="CHEBI:60240"/>
    </ligand>
</feature>
<dbReference type="InterPro" id="IPR001352">
    <property type="entry name" value="RNase_HII/HIII"/>
</dbReference>
<evidence type="ECO:0000256" key="1">
    <source>
        <dbReference type="ARBA" id="ARBA00000077"/>
    </source>
</evidence>
<dbReference type="GO" id="GO:0043137">
    <property type="term" value="P:DNA replication, removal of RNA primer"/>
    <property type="evidence" value="ECO:0007669"/>
    <property type="project" value="TreeGrafter"/>
</dbReference>
<evidence type="ECO:0000256" key="7">
    <source>
        <dbReference type="ARBA" id="ARBA00019179"/>
    </source>
</evidence>
<dbReference type="NCBIfam" id="NF010537">
    <property type="entry name" value="PRK13925.1"/>
    <property type="match status" value="1"/>
</dbReference>
<evidence type="ECO:0000256" key="12">
    <source>
        <dbReference type="ARBA" id="ARBA00022801"/>
    </source>
</evidence>
<proteinExistence type="inferred from homology"/>
<comment type="subcellular location">
    <subcellularLocation>
        <location evidence="4 14">Cytoplasm</location>
    </subcellularLocation>
</comment>
<keyword evidence="9 14" id="KW-0540">Nuclease</keyword>
<feature type="binding site" evidence="14 15">
    <location>
        <position position="118"/>
    </location>
    <ligand>
        <name>a divalent metal cation</name>
        <dbReference type="ChEBI" id="CHEBI:60240"/>
    </ligand>
</feature>
<comment type="catalytic activity">
    <reaction evidence="1 14 15 16">
        <text>Endonucleolytic cleavage to 5'-phosphomonoester.</text>
        <dbReference type="EC" id="3.1.26.4"/>
    </reaction>
</comment>
<dbReference type="NCBIfam" id="NF000595">
    <property type="entry name" value="PRK00015.1-3"/>
    <property type="match status" value="1"/>
</dbReference>
<comment type="function">
    <text evidence="3 14 16">Endonuclease that specifically degrades the RNA of RNA-DNA hybrids.</text>
</comment>
<feature type="binding site" evidence="14 15">
    <location>
        <position position="23"/>
    </location>
    <ligand>
        <name>a divalent metal cation</name>
        <dbReference type="ChEBI" id="CHEBI:60240"/>
    </ligand>
</feature>
<evidence type="ECO:0000256" key="16">
    <source>
        <dbReference type="RuleBase" id="RU003515"/>
    </source>
</evidence>
<dbReference type="EC" id="3.1.26.4" evidence="6 14"/>
<dbReference type="PANTHER" id="PTHR10954:SF18">
    <property type="entry name" value="RIBONUCLEASE HII"/>
    <property type="match status" value="1"/>
</dbReference>
<protein>
    <recommendedName>
        <fullName evidence="7 14">Ribonuclease HII</fullName>
        <shortName evidence="14">RNase HII</shortName>
        <ecNumber evidence="6 14">3.1.26.4</ecNumber>
    </recommendedName>
</protein>
<evidence type="ECO:0000256" key="15">
    <source>
        <dbReference type="PROSITE-ProRule" id="PRU01319"/>
    </source>
</evidence>
<evidence type="ECO:0000256" key="4">
    <source>
        <dbReference type="ARBA" id="ARBA00004496"/>
    </source>
</evidence>
<keyword evidence="13 14" id="KW-0464">Manganese</keyword>